<keyword evidence="12" id="KW-1185">Reference proteome</keyword>
<evidence type="ECO:0000256" key="1">
    <source>
        <dbReference type="ARBA" id="ARBA00005054"/>
    </source>
</evidence>
<reference evidence="11" key="1">
    <citation type="submission" date="2021-03" db="EMBL/GenBank/DDBJ databases">
        <authorList>
            <person name="Palmer J.M."/>
        </authorList>
    </citation>
    <scope>NUCLEOTIDE SEQUENCE</scope>
    <source>
        <strain evidence="11">ARV_011</strain>
    </source>
</reference>
<sequence length="247" mass="26861">MSVPNISVLISGSGSNLQALIDAEASGVLKGHITQVISSLADAYGLTRASKALIATKVHALKPYYKGTTKDDKEERSLRREKFNSDLANLLIYGSVSGELVEGYEAPELVVCAGWMLILSPSILNALKDAGIIIINLHPALPGAFEGTHAIDRAWQAGQDGKIKTGGVMIHYVIAEVDQGEPLVVKEIELLKEDTLEQYEDKVHKVEHIAIVEGSNIVLRNLAKDNRKDTTDQITEKLNNVKLETKV</sequence>
<evidence type="ECO:0000256" key="3">
    <source>
        <dbReference type="ARBA" id="ARBA00022076"/>
    </source>
</evidence>
<dbReference type="InterPro" id="IPR036477">
    <property type="entry name" value="Formyl_transf_N_sf"/>
</dbReference>
<dbReference type="EC" id="2.1.2.2" evidence="2"/>
<dbReference type="GeneID" id="66116052"/>
<organism evidence="11 12">
    <name type="scientific">Scheffersomyces spartinae</name>
    <dbReference type="NCBI Taxonomy" id="45513"/>
    <lineage>
        <taxon>Eukaryota</taxon>
        <taxon>Fungi</taxon>
        <taxon>Dikarya</taxon>
        <taxon>Ascomycota</taxon>
        <taxon>Saccharomycotina</taxon>
        <taxon>Pichiomycetes</taxon>
        <taxon>Debaryomycetaceae</taxon>
        <taxon>Scheffersomyces</taxon>
    </lineage>
</organism>
<evidence type="ECO:0000313" key="11">
    <source>
        <dbReference type="EMBL" id="KAG7191889.1"/>
    </source>
</evidence>
<dbReference type="InterPro" id="IPR002376">
    <property type="entry name" value="Formyl_transf_N"/>
</dbReference>
<proteinExistence type="inferred from homology"/>
<evidence type="ECO:0000256" key="9">
    <source>
        <dbReference type="ARBA" id="ARBA00047664"/>
    </source>
</evidence>
<dbReference type="OrthoDB" id="5575075at2759"/>
<dbReference type="NCBIfam" id="TIGR00639">
    <property type="entry name" value="PurN"/>
    <property type="match status" value="1"/>
</dbReference>
<evidence type="ECO:0000259" key="10">
    <source>
        <dbReference type="Pfam" id="PF00551"/>
    </source>
</evidence>
<dbReference type="EMBL" id="JAHMUF010000022">
    <property type="protein sequence ID" value="KAG7191889.1"/>
    <property type="molecule type" value="Genomic_DNA"/>
</dbReference>
<evidence type="ECO:0000256" key="4">
    <source>
        <dbReference type="ARBA" id="ARBA00022679"/>
    </source>
</evidence>
<comment type="caution">
    <text evidence="11">The sequence shown here is derived from an EMBL/GenBank/DDBJ whole genome shotgun (WGS) entry which is preliminary data.</text>
</comment>
<comment type="catalytic activity">
    <reaction evidence="9">
        <text>N(1)-(5-phospho-beta-D-ribosyl)glycinamide + (6R)-10-formyltetrahydrofolate = N(2)-formyl-N(1)-(5-phospho-beta-D-ribosyl)glycinamide + (6S)-5,6,7,8-tetrahydrofolate + H(+)</text>
        <dbReference type="Rhea" id="RHEA:15053"/>
        <dbReference type="ChEBI" id="CHEBI:15378"/>
        <dbReference type="ChEBI" id="CHEBI:57453"/>
        <dbReference type="ChEBI" id="CHEBI:143788"/>
        <dbReference type="ChEBI" id="CHEBI:147286"/>
        <dbReference type="ChEBI" id="CHEBI:195366"/>
        <dbReference type="EC" id="2.1.2.2"/>
    </reaction>
</comment>
<dbReference type="PANTHER" id="PTHR43369">
    <property type="entry name" value="PHOSPHORIBOSYLGLYCINAMIDE FORMYLTRANSFERASE"/>
    <property type="match status" value="1"/>
</dbReference>
<dbReference type="PANTHER" id="PTHR43369:SF2">
    <property type="entry name" value="PHOSPHORIBOSYLGLYCINAMIDE FORMYLTRANSFERASE"/>
    <property type="match status" value="1"/>
</dbReference>
<dbReference type="InterPro" id="IPR004607">
    <property type="entry name" value="GART"/>
</dbReference>
<dbReference type="FunFam" id="3.40.50.170:FF:000009">
    <property type="entry name" value="Phosphoribosylglycinamide formyltransferase (Eurofung)"/>
    <property type="match status" value="1"/>
</dbReference>
<dbReference type="GO" id="GO:0006189">
    <property type="term" value="P:'de novo' IMP biosynthetic process"/>
    <property type="evidence" value="ECO:0007669"/>
    <property type="project" value="InterPro"/>
</dbReference>
<evidence type="ECO:0000256" key="8">
    <source>
        <dbReference type="ARBA" id="ARBA00041682"/>
    </source>
</evidence>
<dbReference type="RefSeq" id="XP_043047441.1">
    <property type="nucleotide sequence ID" value="XM_043193432.1"/>
</dbReference>
<dbReference type="Pfam" id="PF00551">
    <property type="entry name" value="Formyl_trans_N"/>
    <property type="match status" value="1"/>
</dbReference>
<protein>
    <recommendedName>
        <fullName evidence="3">Phosphoribosylglycinamide formyltransferase</fullName>
        <ecNumber evidence="2">2.1.2.2</ecNumber>
    </recommendedName>
    <alternativeName>
        <fullName evidence="8">5'-phosphoribosylglycinamide transformylase</fullName>
    </alternativeName>
    <alternativeName>
        <fullName evidence="7">GAR transformylase</fullName>
    </alternativeName>
</protein>
<evidence type="ECO:0000256" key="7">
    <source>
        <dbReference type="ARBA" id="ARBA00041324"/>
    </source>
</evidence>
<dbReference type="InterPro" id="IPR001555">
    <property type="entry name" value="GART_AS"/>
</dbReference>
<comment type="similarity">
    <text evidence="6">Belongs to the GART family.</text>
</comment>
<dbReference type="Gene3D" id="3.40.50.170">
    <property type="entry name" value="Formyl transferase, N-terminal domain"/>
    <property type="match status" value="1"/>
</dbReference>
<dbReference type="GO" id="GO:0005737">
    <property type="term" value="C:cytoplasm"/>
    <property type="evidence" value="ECO:0007669"/>
    <property type="project" value="TreeGrafter"/>
</dbReference>
<dbReference type="AlphaFoldDB" id="A0A9P8AGM0"/>
<feature type="domain" description="Formyl transferase N-terminal" evidence="10">
    <location>
        <begin position="5"/>
        <end position="213"/>
    </location>
</feature>
<accession>A0A9P8AGM0</accession>
<dbReference type="SUPFAM" id="SSF53328">
    <property type="entry name" value="Formyltransferase"/>
    <property type="match status" value="1"/>
</dbReference>
<dbReference type="GO" id="GO:0004644">
    <property type="term" value="F:phosphoribosylglycinamide formyltransferase activity"/>
    <property type="evidence" value="ECO:0007669"/>
    <property type="project" value="UniProtKB-EC"/>
</dbReference>
<keyword evidence="4" id="KW-0808">Transferase</keyword>
<evidence type="ECO:0000313" key="12">
    <source>
        <dbReference type="Proteomes" id="UP000790833"/>
    </source>
</evidence>
<dbReference type="Proteomes" id="UP000790833">
    <property type="component" value="Unassembled WGS sequence"/>
</dbReference>
<comment type="pathway">
    <text evidence="1">Purine metabolism; IMP biosynthesis via de novo pathway; N(2)-formyl-N(1)-(5-phospho-D-ribosyl)glycinamide from N(1)-(5-phospho-D-ribosyl)glycinamide (10-formyl THF route): step 1/1.</text>
</comment>
<gene>
    <name evidence="11" type="ORF">KQ657_002678</name>
</gene>
<evidence type="ECO:0000256" key="2">
    <source>
        <dbReference type="ARBA" id="ARBA00012254"/>
    </source>
</evidence>
<keyword evidence="5" id="KW-0658">Purine biosynthesis</keyword>
<name>A0A9P8AGM0_9ASCO</name>
<evidence type="ECO:0000256" key="5">
    <source>
        <dbReference type="ARBA" id="ARBA00022755"/>
    </source>
</evidence>
<evidence type="ECO:0000256" key="6">
    <source>
        <dbReference type="ARBA" id="ARBA00038440"/>
    </source>
</evidence>
<dbReference type="PROSITE" id="PS00373">
    <property type="entry name" value="GART"/>
    <property type="match status" value="1"/>
</dbReference>